<feature type="domain" description="Helicase ATP-binding" evidence="1">
    <location>
        <begin position="103"/>
        <end position="254"/>
    </location>
</feature>
<keyword evidence="2" id="KW-0378">Hydrolase</keyword>
<dbReference type="SMART" id="SM00487">
    <property type="entry name" value="DEXDc"/>
    <property type="match status" value="1"/>
</dbReference>
<dbReference type="SMART" id="SM00382">
    <property type="entry name" value="AAA"/>
    <property type="match status" value="1"/>
</dbReference>
<dbReference type="InterPro" id="IPR027417">
    <property type="entry name" value="P-loop_NTPase"/>
</dbReference>
<dbReference type="Pfam" id="PF04851">
    <property type="entry name" value="ResIII"/>
    <property type="match status" value="1"/>
</dbReference>
<evidence type="ECO:0000313" key="2">
    <source>
        <dbReference type="EMBL" id="QAU04894.1"/>
    </source>
</evidence>
<dbReference type="PROSITE" id="PS51192">
    <property type="entry name" value="HELICASE_ATP_BIND_1"/>
    <property type="match status" value="1"/>
</dbReference>
<evidence type="ECO:0000259" key="1">
    <source>
        <dbReference type="PROSITE" id="PS51192"/>
    </source>
</evidence>
<keyword evidence="2" id="KW-0067">ATP-binding</keyword>
<dbReference type="PANTHER" id="PTHR47396">
    <property type="entry name" value="TYPE I RESTRICTION ENZYME ECOKI R PROTEIN"/>
    <property type="match status" value="1"/>
</dbReference>
<name>A0A410T7I6_9CAUD</name>
<dbReference type="InterPro" id="IPR006935">
    <property type="entry name" value="Helicase/UvrB_N"/>
</dbReference>
<accession>A0A410T7I6</accession>
<dbReference type="PANTHER" id="PTHR47396:SF1">
    <property type="entry name" value="ATP-DEPENDENT HELICASE IRC3-RELATED"/>
    <property type="match status" value="1"/>
</dbReference>
<dbReference type="GO" id="GO:0004386">
    <property type="term" value="F:helicase activity"/>
    <property type="evidence" value="ECO:0007669"/>
    <property type="project" value="UniProtKB-KW"/>
</dbReference>
<dbReference type="Proteomes" id="UP000290538">
    <property type="component" value="Segment"/>
</dbReference>
<dbReference type="InterPro" id="IPR003593">
    <property type="entry name" value="AAA+_ATPase"/>
</dbReference>
<dbReference type="EMBL" id="MK408758">
    <property type="protein sequence ID" value="QAU04894.1"/>
    <property type="molecule type" value="Genomic_DNA"/>
</dbReference>
<protein>
    <submittedName>
        <fullName evidence="2">DNA helicase</fullName>
    </submittedName>
</protein>
<keyword evidence="2" id="KW-0347">Helicase</keyword>
<dbReference type="SUPFAM" id="SSF52540">
    <property type="entry name" value="P-loop containing nucleoside triphosphate hydrolases"/>
    <property type="match status" value="2"/>
</dbReference>
<dbReference type="GO" id="GO:0003677">
    <property type="term" value="F:DNA binding"/>
    <property type="evidence" value="ECO:0007669"/>
    <property type="project" value="InterPro"/>
</dbReference>
<evidence type="ECO:0000313" key="3">
    <source>
        <dbReference type="Proteomes" id="UP000290538"/>
    </source>
</evidence>
<keyword evidence="2" id="KW-0547">Nucleotide-binding</keyword>
<reference evidence="2 3" key="1">
    <citation type="submission" date="2019-01" db="EMBL/GenBank/DDBJ databases">
        <title>Complete genome sequence of Campylobacter bacteriophage CP20.</title>
        <authorList>
            <person name="Connerton I.F."/>
        </authorList>
    </citation>
    <scope>NUCLEOTIDE SEQUENCE [LARGE SCALE GENOMIC DNA]</scope>
</reference>
<proteinExistence type="predicted"/>
<dbReference type="GO" id="GO:0005524">
    <property type="term" value="F:ATP binding"/>
    <property type="evidence" value="ECO:0007669"/>
    <property type="project" value="InterPro"/>
</dbReference>
<dbReference type="InterPro" id="IPR050742">
    <property type="entry name" value="Helicase_Restrict-Modif_Enz"/>
</dbReference>
<dbReference type="InterPro" id="IPR014001">
    <property type="entry name" value="Helicase_ATP-bd"/>
</dbReference>
<dbReference type="Gene3D" id="3.40.50.300">
    <property type="entry name" value="P-loop containing nucleotide triphosphate hydrolases"/>
    <property type="match status" value="2"/>
</dbReference>
<dbReference type="GO" id="GO:0016787">
    <property type="term" value="F:hydrolase activity"/>
    <property type="evidence" value="ECO:0007669"/>
    <property type="project" value="InterPro"/>
</dbReference>
<organism evidence="2 3">
    <name type="scientific">Campylobacter phage CP20</name>
    <dbReference type="NCBI Taxonomy" id="2506428"/>
    <lineage>
        <taxon>Viruses</taxon>
        <taxon>Duplodnaviria</taxon>
        <taxon>Heunggongvirae</taxon>
        <taxon>Uroviricota</taxon>
        <taxon>Caudoviricetes</taxon>
        <taxon>Connertonviridae</taxon>
        <taxon>Firehammervirus</taxon>
        <taxon>Firehammervirus CPt10</taxon>
    </lineage>
</organism>
<sequence length="472" mass="54256">MLENNFKKLNESFSLISLTDNQKAKLIFKKDIRYNIWAQMNPKLAYEYFYKDFNDQQIVPNGILEYLDITTKPEINEKLDSQLEIIIKNLEPFPVYDYQKQAIKDAIQFHKLFIRAATGAGKSVIIGLIAKILTLKKLKGLILVPNISLTNQFNNDLINYKLNIETRLIGGENNIKSFDKPLTISTWQSVKNFKEALNDLDFIIVDEAHTAKADQIFDICNKCINAKYKIGLTGTIPDNEIDAMRLISIFGLPRTYITPRGLIDRGLATNAIINIIDLKYKFNFEGEYSSQLKQLKEYDPRNNLIQRIGDTVVSKGNTLVLFSHTEHGLTLFYKFLKSRGLNYDKKTYKDLAFQQRNNVFFINGMIEGSQRETIRQLIDSVNNAIIVANYATTSTGVNIKNLHNLVLASPLKSYVTITQSIGRLLRLHDSKDIVNIYDIADHNGFFKKQINARITKSYEPEGYEIKRFEYNI</sequence>